<feature type="signal peptide" evidence="1">
    <location>
        <begin position="1"/>
        <end position="22"/>
    </location>
</feature>
<dbReference type="OrthoDB" id="5230873at2759"/>
<gene>
    <name evidence="2" type="ORF">G7Z17_g3678</name>
</gene>
<reference evidence="2" key="1">
    <citation type="submission" date="2020-03" db="EMBL/GenBank/DDBJ databases">
        <title>Draft Genome Sequence of Cylindrodendrum hubeiense.</title>
        <authorList>
            <person name="Buettner E."/>
            <person name="Kellner H."/>
        </authorList>
    </citation>
    <scope>NUCLEOTIDE SEQUENCE</scope>
    <source>
        <strain evidence="2">IHI 201604</strain>
    </source>
</reference>
<protein>
    <submittedName>
        <fullName evidence="2">Uncharacterized protein</fullName>
    </submittedName>
</protein>
<evidence type="ECO:0000313" key="2">
    <source>
        <dbReference type="EMBL" id="KAF7553392.1"/>
    </source>
</evidence>
<keyword evidence="3" id="KW-1185">Reference proteome</keyword>
<dbReference type="EMBL" id="JAANBB010000046">
    <property type="protein sequence ID" value="KAF7553392.1"/>
    <property type="molecule type" value="Genomic_DNA"/>
</dbReference>
<evidence type="ECO:0000256" key="1">
    <source>
        <dbReference type="SAM" id="SignalP"/>
    </source>
</evidence>
<keyword evidence="1" id="KW-0732">Signal</keyword>
<evidence type="ECO:0000313" key="3">
    <source>
        <dbReference type="Proteomes" id="UP000722485"/>
    </source>
</evidence>
<dbReference type="Proteomes" id="UP000722485">
    <property type="component" value="Unassembled WGS sequence"/>
</dbReference>
<name>A0A9P5HAC4_9HYPO</name>
<proteinExistence type="predicted"/>
<comment type="caution">
    <text evidence="2">The sequence shown here is derived from an EMBL/GenBank/DDBJ whole genome shotgun (WGS) entry which is preliminary data.</text>
</comment>
<accession>A0A9P5HAC4</accession>
<feature type="chain" id="PRO_5040354283" evidence="1">
    <location>
        <begin position="23"/>
        <end position="186"/>
    </location>
</feature>
<sequence>MRFIHSLSFPALLFSAMAYAKASSSDPFQIYGYGTGIGGAQLFSSGGSTYFGDYQLANDSEAAPVVFTPSNNVWLGSPNSTVFDDTNTTLPDWSNYTFSVPSSGSSSHDVSFISSSSDSSNVITTGFTFYGTFIFVTGTSGNLESLFYALPTDTDGIYKLKWNTTGDDTDDKILLTLKKTPPSSSK</sequence>
<organism evidence="2 3">
    <name type="scientific">Cylindrodendrum hubeiense</name>
    <dbReference type="NCBI Taxonomy" id="595255"/>
    <lineage>
        <taxon>Eukaryota</taxon>
        <taxon>Fungi</taxon>
        <taxon>Dikarya</taxon>
        <taxon>Ascomycota</taxon>
        <taxon>Pezizomycotina</taxon>
        <taxon>Sordariomycetes</taxon>
        <taxon>Hypocreomycetidae</taxon>
        <taxon>Hypocreales</taxon>
        <taxon>Nectriaceae</taxon>
        <taxon>Cylindrodendrum</taxon>
    </lineage>
</organism>
<dbReference type="AlphaFoldDB" id="A0A9P5HAC4"/>